<protein>
    <submittedName>
        <fullName evidence="4">OmpH family outer membrane protein</fullName>
    </submittedName>
</protein>
<dbReference type="SUPFAM" id="SSF111384">
    <property type="entry name" value="OmpH-like"/>
    <property type="match status" value="1"/>
</dbReference>
<dbReference type="EMBL" id="VAFM01000001">
    <property type="protein sequence ID" value="TKW61518.1"/>
    <property type="molecule type" value="Genomic_DNA"/>
</dbReference>
<dbReference type="AlphaFoldDB" id="A0A6N4REL4"/>
<gene>
    <name evidence="4" type="ORF">DI628_02535</name>
</gene>
<comment type="similarity">
    <text evidence="1">Belongs to the Skp family.</text>
</comment>
<evidence type="ECO:0000256" key="2">
    <source>
        <dbReference type="ARBA" id="ARBA00022729"/>
    </source>
</evidence>
<evidence type="ECO:0000313" key="5">
    <source>
        <dbReference type="Proteomes" id="UP000320948"/>
    </source>
</evidence>
<dbReference type="InterPro" id="IPR005632">
    <property type="entry name" value="Chaperone_Skp"/>
</dbReference>
<evidence type="ECO:0000313" key="4">
    <source>
        <dbReference type="EMBL" id="TKW61518.1"/>
    </source>
</evidence>
<feature type="signal peptide" evidence="3">
    <location>
        <begin position="1"/>
        <end position="22"/>
    </location>
</feature>
<dbReference type="GO" id="GO:0005829">
    <property type="term" value="C:cytosol"/>
    <property type="evidence" value="ECO:0007669"/>
    <property type="project" value="TreeGrafter"/>
</dbReference>
<dbReference type="PANTHER" id="PTHR35089">
    <property type="entry name" value="CHAPERONE PROTEIN SKP"/>
    <property type="match status" value="1"/>
</dbReference>
<feature type="chain" id="PRO_5027071920" evidence="3">
    <location>
        <begin position="23"/>
        <end position="176"/>
    </location>
</feature>
<accession>A0A6N4REL4</accession>
<proteinExistence type="inferred from homology"/>
<name>A0A6N4REL4_BLAVI</name>
<dbReference type="Proteomes" id="UP000320948">
    <property type="component" value="Unassembled WGS sequence"/>
</dbReference>
<dbReference type="GO" id="GO:0051082">
    <property type="term" value="F:unfolded protein binding"/>
    <property type="evidence" value="ECO:0007669"/>
    <property type="project" value="InterPro"/>
</dbReference>
<keyword evidence="2 3" id="KW-0732">Signal</keyword>
<dbReference type="PANTHER" id="PTHR35089:SF1">
    <property type="entry name" value="CHAPERONE PROTEIN SKP"/>
    <property type="match status" value="1"/>
</dbReference>
<reference evidence="4 5" key="1">
    <citation type="journal article" date="2017" name="Nat. Commun.">
        <title>In situ click chemistry generation of cyclooxygenase-2 inhibitors.</title>
        <authorList>
            <person name="Bhardwaj A."/>
            <person name="Kaur J."/>
            <person name="Wuest M."/>
            <person name="Wuest F."/>
        </authorList>
    </citation>
    <scope>NUCLEOTIDE SEQUENCE [LARGE SCALE GENOMIC DNA]</scope>
    <source>
        <strain evidence="4">S2_018_000_R2_106</strain>
    </source>
</reference>
<organism evidence="4 5">
    <name type="scientific">Blastochloris viridis</name>
    <name type="common">Rhodopseudomonas viridis</name>
    <dbReference type="NCBI Taxonomy" id="1079"/>
    <lineage>
        <taxon>Bacteria</taxon>
        <taxon>Pseudomonadati</taxon>
        <taxon>Pseudomonadota</taxon>
        <taxon>Alphaproteobacteria</taxon>
        <taxon>Hyphomicrobiales</taxon>
        <taxon>Blastochloridaceae</taxon>
        <taxon>Blastochloris</taxon>
    </lineage>
</organism>
<evidence type="ECO:0000256" key="1">
    <source>
        <dbReference type="ARBA" id="ARBA00009091"/>
    </source>
</evidence>
<dbReference type="InterPro" id="IPR024930">
    <property type="entry name" value="Skp_dom_sf"/>
</dbReference>
<dbReference type="GO" id="GO:0050821">
    <property type="term" value="P:protein stabilization"/>
    <property type="evidence" value="ECO:0007669"/>
    <property type="project" value="TreeGrafter"/>
</dbReference>
<dbReference type="SMART" id="SM00935">
    <property type="entry name" value="OmpH"/>
    <property type="match status" value="1"/>
</dbReference>
<evidence type="ECO:0000256" key="3">
    <source>
        <dbReference type="SAM" id="SignalP"/>
    </source>
</evidence>
<dbReference type="Pfam" id="PF03938">
    <property type="entry name" value="OmpH"/>
    <property type="match status" value="1"/>
</dbReference>
<sequence length="176" mass="18908">MKTTLKAGVLALVMAVAAVAGAQAQAKAPTIAVFDAQQVINGTNAAKRAISELTGKRNAAQSRIDALEKPLLDKQQKLRSQQGVMAADKFQQAQADFAKELNDFRQQAQKIQGDLDDQNMKLRKTIADAVKVSVEGIAKEKGYDIVLPKGVTFYTSPNVVDISAEVLARANKALDK</sequence>
<comment type="caution">
    <text evidence="4">The sequence shown here is derived from an EMBL/GenBank/DDBJ whole genome shotgun (WGS) entry which is preliminary data.</text>
</comment>
<dbReference type="Gene3D" id="3.30.910.20">
    <property type="entry name" value="Skp domain"/>
    <property type="match status" value="1"/>
</dbReference>